<keyword evidence="3" id="KW-1185">Reference proteome</keyword>
<dbReference type="OrthoDB" id="4735656at2"/>
<evidence type="ECO:0000313" key="2">
    <source>
        <dbReference type="EMBL" id="TDV53820.1"/>
    </source>
</evidence>
<gene>
    <name evidence="2" type="ORF">CLV71_104288</name>
</gene>
<feature type="domain" description="DUF6457" evidence="1">
    <location>
        <begin position="2"/>
        <end position="75"/>
    </location>
</feature>
<dbReference type="InterPro" id="IPR045598">
    <property type="entry name" value="DUF6457"/>
</dbReference>
<sequence length="83" mass="8819">MDGLAEWLRAASARLGIDAGQVDSAEIIRLARDVRRAESGPAAFMAVYLLGVAVGRGADPHDAAAHLADLIEERSGTTCDWRD</sequence>
<dbReference type="AlphaFoldDB" id="A0A4R7VUZ7"/>
<proteinExistence type="predicted"/>
<dbReference type="EMBL" id="SOCP01000004">
    <property type="protein sequence ID" value="TDV53820.1"/>
    <property type="molecule type" value="Genomic_DNA"/>
</dbReference>
<name>A0A4R7VUZ7_9PSEU</name>
<dbReference type="RefSeq" id="WP_133902844.1">
    <property type="nucleotide sequence ID" value="NZ_SOCP01000004.1"/>
</dbReference>
<accession>A0A4R7VUZ7</accession>
<dbReference type="Pfam" id="PF20058">
    <property type="entry name" value="DUF6457"/>
    <property type="match status" value="1"/>
</dbReference>
<reference evidence="2 3" key="1">
    <citation type="submission" date="2019-03" db="EMBL/GenBank/DDBJ databases">
        <title>Genomic Encyclopedia of Archaeal and Bacterial Type Strains, Phase II (KMG-II): from individual species to whole genera.</title>
        <authorList>
            <person name="Goeker M."/>
        </authorList>
    </citation>
    <scope>NUCLEOTIDE SEQUENCE [LARGE SCALE GENOMIC DNA]</scope>
    <source>
        <strain evidence="2 3">DSM 45499</strain>
    </source>
</reference>
<comment type="caution">
    <text evidence="2">The sequence shown here is derived from an EMBL/GenBank/DDBJ whole genome shotgun (WGS) entry which is preliminary data.</text>
</comment>
<dbReference type="Proteomes" id="UP000294927">
    <property type="component" value="Unassembled WGS sequence"/>
</dbReference>
<protein>
    <recommendedName>
        <fullName evidence="1">DUF6457 domain-containing protein</fullName>
    </recommendedName>
</protein>
<evidence type="ECO:0000313" key="3">
    <source>
        <dbReference type="Proteomes" id="UP000294927"/>
    </source>
</evidence>
<evidence type="ECO:0000259" key="1">
    <source>
        <dbReference type="Pfam" id="PF20058"/>
    </source>
</evidence>
<organism evidence="2 3">
    <name type="scientific">Actinophytocola oryzae</name>
    <dbReference type="NCBI Taxonomy" id="502181"/>
    <lineage>
        <taxon>Bacteria</taxon>
        <taxon>Bacillati</taxon>
        <taxon>Actinomycetota</taxon>
        <taxon>Actinomycetes</taxon>
        <taxon>Pseudonocardiales</taxon>
        <taxon>Pseudonocardiaceae</taxon>
    </lineage>
</organism>